<reference evidence="2" key="2">
    <citation type="journal article" date="2023" name="BMC Genomics">
        <title>Pest status, molecular evolution, and epigenetic factors derived from the genome assembly of Frankliniella fusca, a thysanopteran phytovirus vector.</title>
        <authorList>
            <person name="Catto M.A."/>
            <person name="Labadie P.E."/>
            <person name="Jacobson A.L."/>
            <person name="Kennedy G.G."/>
            <person name="Srinivasan R."/>
            <person name="Hunt B.G."/>
        </authorList>
    </citation>
    <scope>NUCLEOTIDE SEQUENCE</scope>
    <source>
        <strain evidence="2">PL_HMW_Pooled</strain>
    </source>
</reference>
<evidence type="ECO:0000256" key="1">
    <source>
        <dbReference type="SAM" id="MobiDB-lite"/>
    </source>
</evidence>
<comment type="caution">
    <text evidence="2">The sequence shown here is derived from an EMBL/GenBank/DDBJ whole genome shotgun (WGS) entry which is preliminary data.</text>
</comment>
<dbReference type="GO" id="GO:0016787">
    <property type="term" value="F:hydrolase activity"/>
    <property type="evidence" value="ECO:0007669"/>
    <property type="project" value="UniProtKB-KW"/>
</dbReference>
<dbReference type="Proteomes" id="UP001219518">
    <property type="component" value="Unassembled WGS sequence"/>
</dbReference>
<sequence>MTAASRSTWMPRRMMENSAPVSSRQRHAVAPRRASRSQDTRGSRAAGLGVSGQAVLEVAEIAPADAATTRFPTDLAGGAGCPGAGGQGC</sequence>
<keyword evidence="3" id="KW-1185">Reference proteome</keyword>
<dbReference type="AlphaFoldDB" id="A0AAE1HEJ7"/>
<protein>
    <submittedName>
        <fullName evidence="2">UDP-2,3-diacylglucosamine hydrolase</fullName>
    </submittedName>
</protein>
<gene>
    <name evidence="2" type="ORF">KUF71_008770</name>
</gene>
<reference evidence="2" key="1">
    <citation type="submission" date="2021-07" db="EMBL/GenBank/DDBJ databases">
        <authorList>
            <person name="Catto M.A."/>
            <person name="Jacobson A."/>
            <person name="Kennedy G."/>
            <person name="Labadie P."/>
            <person name="Hunt B.G."/>
            <person name="Srinivasan R."/>
        </authorList>
    </citation>
    <scope>NUCLEOTIDE SEQUENCE</scope>
    <source>
        <strain evidence="2">PL_HMW_Pooled</strain>
        <tissue evidence="2">Head</tissue>
    </source>
</reference>
<feature type="non-terminal residue" evidence="2">
    <location>
        <position position="1"/>
    </location>
</feature>
<accession>A0AAE1HEJ7</accession>
<organism evidence="2 3">
    <name type="scientific">Frankliniella fusca</name>
    <dbReference type="NCBI Taxonomy" id="407009"/>
    <lineage>
        <taxon>Eukaryota</taxon>
        <taxon>Metazoa</taxon>
        <taxon>Ecdysozoa</taxon>
        <taxon>Arthropoda</taxon>
        <taxon>Hexapoda</taxon>
        <taxon>Insecta</taxon>
        <taxon>Pterygota</taxon>
        <taxon>Neoptera</taxon>
        <taxon>Paraneoptera</taxon>
        <taxon>Thysanoptera</taxon>
        <taxon>Terebrantia</taxon>
        <taxon>Thripoidea</taxon>
        <taxon>Thripidae</taxon>
        <taxon>Frankliniella</taxon>
    </lineage>
</organism>
<feature type="compositionally biased region" description="Basic residues" evidence="1">
    <location>
        <begin position="24"/>
        <end position="35"/>
    </location>
</feature>
<feature type="region of interest" description="Disordered" evidence="1">
    <location>
        <begin position="70"/>
        <end position="89"/>
    </location>
</feature>
<feature type="compositionally biased region" description="Gly residues" evidence="1">
    <location>
        <begin position="77"/>
        <end position="89"/>
    </location>
</feature>
<name>A0AAE1HEJ7_9NEOP</name>
<keyword evidence="2" id="KW-0378">Hydrolase</keyword>
<evidence type="ECO:0000313" key="2">
    <source>
        <dbReference type="EMBL" id="KAK3919643.1"/>
    </source>
</evidence>
<proteinExistence type="predicted"/>
<evidence type="ECO:0000313" key="3">
    <source>
        <dbReference type="Proteomes" id="UP001219518"/>
    </source>
</evidence>
<dbReference type="EMBL" id="JAHWGI010000979">
    <property type="protein sequence ID" value="KAK3919643.1"/>
    <property type="molecule type" value="Genomic_DNA"/>
</dbReference>
<feature type="region of interest" description="Disordered" evidence="1">
    <location>
        <begin position="1"/>
        <end position="52"/>
    </location>
</feature>